<proteinExistence type="predicted"/>
<dbReference type="AlphaFoldDB" id="A0A1Y6BAF2"/>
<dbReference type="Proteomes" id="UP000192920">
    <property type="component" value="Unassembled WGS sequence"/>
</dbReference>
<reference evidence="2" key="1">
    <citation type="submission" date="2017-04" db="EMBL/GenBank/DDBJ databases">
        <authorList>
            <person name="Varghese N."/>
            <person name="Submissions S."/>
        </authorList>
    </citation>
    <scope>NUCLEOTIDE SEQUENCE [LARGE SCALE GENOMIC DNA]</scope>
    <source>
        <strain evidence="2">DSM 22618</strain>
    </source>
</reference>
<organism evidence="1 2">
    <name type="scientific">Pseudogulbenkiania subflava DSM 22618</name>
    <dbReference type="NCBI Taxonomy" id="1123014"/>
    <lineage>
        <taxon>Bacteria</taxon>
        <taxon>Pseudomonadati</taxon>
        <taxon>Pseudomonadota</taxon>
        <taxon>Betaproteobacteria</taxon>
        <taxon>Neisseriales</taxon>
        <taxon>Chromobacteriaceae</taxon>
        <taxon>Pseudogulbenkiania</taxon>
    </lineage>
</organism>
<dbReference type="SUPFAM" id="SSF53474">
    <property type="entry name" value="alpha/beta-Hydrolases"/>
    <property type="match status" value="1"/>
</dbReference>
<dbReference type="InterPro" id="IPR029058">
    <property type="entry name" value="AB_hydrolase_fold"/>
</dbReference>
<keyword evidence="2" id="KW-1185">Reference proteome</keyword>
<sequence>MRIDFKFVADMAELAEASYADLEKHSDPDVVRALKDAGFNGMSFSTTQAAGFVEKWSVLDHLSDTPSSDFSATLFRSKSGEDYVLALRGTAGGNDLQADGGDIVLDGAATDQIIDLYNYVQRLSAAKGGSYTIATKVRIEPPLNVVQMEQAENVANPWLPPNTLMSVDLATQHWAAKNGYVYDNPSGTVWKIELSETRTDGLGLINDSTPLHVTGHSLGGHLAAAFSRLFPDVTLDATMINGAGFNYGQALNKDRNIDNLFAALGGQSAFNAGTITNYIGSAGWDFVSQDMWIGLQQPGQKIEIETESFGAGVVAPNTTLGHGAGQMTDTLAVMGMLWRLDRSLTVSQLNQLQKESSGTSSRSLEDAMNSVAKVFGSARIPDGLDSLDTGREAFYAALVQITTRLDLLGESSPFSIIGLGELSSRDIAALAHQDTPQGQAVRFALKELSPFAIAGYAYGKEVDLYEVNTGTGELSKEWIADRAAMLSWKLKYDIGAKDADDALFFGDRSDKPYAEDWDSHTPGDWDFIDYTTAINGAPPAARHRWRRPLHPR</sequence>
<gene>
    <name evidence="1" type="ORF">SAMN02745746_00726</name>
</gene>
<dbReference type="Gene3D" id="3.40.50.1820">
    <property type="entry name" value="alpha/beta hydrolase"/>
    <property type="match status" value="1"/>
</dbReference>
<accession>A0A1Y6BAF2</accession>
<name>A0A1Y6BAF2_9NEIS</name>
<protein>
    <recommendedName>
        <fullName evidence="3">Lipase (Class 3)</fullName>
    </recommendedName>
</protein>
<dbReference type="STRING" id="1123014.SAMN02745746_00726"/>
<evidence type="ECO:0000313" key="2">
    <source>
        <dbReference type="Proteomes" id="UP000192920"/>
    </source>
</evidence>
<evidence type="ECO:0000313" key="1">
    <source>
        <dbReference type="EMBL" id="SMF01492.1"/>
    </source>
</evidence>
<evidence type="ECO:0008006" key="3">
    <source>
        <dbReference type="Google" id="ProtNLM"/>
    </source>
</evidence>
<dbReference type="EMBL" id="FXAG01000003">
    <property type="protein sequence ID" value="SMF01492.1"/>
    <property type="molecule type" value="Genomic_DNA"/>
</dbReference>
<dbReference type="RefSeq" id="WP_085275076.1">
    <property type="nucleotide sequence ID" value="NZ_FXAG01000003.1"/>
</dbReference>